<sequence>AAAALEEQASRLTEAVAVFRIQQQQRETSAVVKTVTPAAPRKMAVADSEENWETF</sequence>
<gene>
    <name evidence="1" type="ORF">GP965_25245</name>
</gene>
<organism evidence="1 2">
    <name type="scientific">Escherichia coli</name>
    <dbReference type="NCBI Taxonomy" id="562"/>
    <lineage>
        <taxon>Bacteria</taxon>
        <taxon>Pseudomonadati</taxon>
        <taxon>Pseudomonadota</taxon>
        <taxon>Gammaproteobacteria</taxon>
        <taxon>Enterobacterales</taxon>
        <taxon>Enterobacteriaceae</taxon>
        <taxon>Escherichia</taxon>
    </lineage>
</organism>
<protein>
    <submittedName>
        <fullName evidence="1">Chemotaxis protein</fullName>
    </submittedName>
</protein>
<evidence type="ECO:0000313" key="1">
    <source>
        <dbReference type="EMBL" id="MWT24185.1"/>
    </source>
</evidence>
<evidence type="ECO:0000313" key="2">
    <source>
        <dbReference type="Proteomes" id="UP000462410"/>
    </source>
</evidence>
<name>A0A8T6A2K2_ECOLX</name>
<accession>A0A8T6A2K2</accession>
<proteinExistence type="predicted"/>
<comment type="caution">
    <text evidence="1">The sequence shown here is derived from an EMBL/GenBank/DDBJ whole genome shotgun (WGS) entry which is preliminary data.</text>
</comment>
<reference evidence="1 2" key="1">
    <citation type="submission" date="2019-12" db="EMBL/GenBank/DDBJ databases">
        <title>Enteriobacteria Tanzani isolates_8377-8380.</title>
        <authorList>
            <person name="Subbiah M."/>
            <person name="Call D."/>
        </authorList>
    </citation>
    <scope>NUCLEOTIDE SEQUENCE [LARGE SCALE GENOMIC DNA]</scope>
    <source>
        <strain evidence="1 2">8378wH8</strain>
    </source>
</reference>
<dbReference type="AlphaFoldDB" id="A0A8T6A2K2"/>
<dbReference type="Proteomes" id="UP000462410">
    <property type="component" value="Unassembled WGS sequence"/>
</dbReference>
<feature type="non-terminal residue" evidence="1">
    <location>
        <position position="1"/>
    </location>
</feature>
<dbReference type="EMBL" id="WTRC01000720">
    <property type="protein sequence ID" value="MWT24185.1"/>
    <property type="molecule type" value="Genomic_DNA"/>
</dbReference>